<evidence type="ECO:0000313" key="2">
    <source>
        <dbReference type="Proteomes" id="UP000004810"/>
    </source>
</evidence>
<evidence type="ECO:0000313" key="1">
    <source>
        <dbReference type="EMBL" id="EJW76896.1"/>
    </source>
</evidence>
<gene>
    <name evidence="1" type="ORF">WUBG_12198</name>
</gene>
<name>J9E3P6_WUCBA</name>
<dbReference type="AlphaFoldDB" id="J9E3P6"/>
<comment type="caution">
    <text evidence="1">The sequence shown here is derived from an EMBL/GenBank/DDBJ whole genome shotgun (WGS) entry which is preliminary data.</text>
</comment>
<reference evidence="2" key="1">
    <citation type="submission" date="2012-08" db="EMBL/GenBank/DDBJ databases">
        <title>The Genome Sequence of Wuchereria bancrofti.</title>
        <authorList>
            <person name="Nutman T.B."/>
            <person name="Fink D.L."/>
            <person name="Russ C."/>
            <person name="Young S."/>
            <person name="Zeng Q."/>
            <person name="Koehrsen M."/>
            <person name="Alvarado L."/>
            <person name="Berlin A."/>
            <person name="Chapman S.B."/>
            <person name="Chen Z."/>
            <person name="Freedman E."/>
            <person name="Gellesch M."/>
            <person name="Goldberg J."/>
            <person name="Griggs A."/>
            <person name="Gujja S."/>
            <person name="Heilman E.R."/>
            <person name="Heiman D."/>
            <person name="Hepburn T."/>
            <person name="Howarth C."/>
            <person name="Jen D."/>
            <person name="Larson L."/>
            <person name="Lewis B."/>
            <person name="Mehta T."/>
            <person name="Park D."/>
            <person name="Pearson M."/>
            <person name="Roberts A."/>
            <person name="Saif S."/>
            <person name="Shea T."/>
            <person name="Shenoy N."/>
            <person name="Sisk P."/>
            <person name="Stolte C."/>
            <person name="Sykes S."/>
            <person name="Walk T."/>
            <person name="White J."/>
            <person name="Yandava C."/>
            <person name="Haas B."/>
            <person name="Henn M.R."/>
            <person name="Nusbaum C."/>
            <person name="Birren B."/>
        </authorList>
    </citation>
    <scope>NUCLEOTIDE SEQUENCE [LARGE SCALE GENOMIC DNA]</scope>
    <source>
        <strain evidence="2">NA</strain>
    </source>
</reference>
<organism evidence="1 2">
    <name type="scientific">Wuchereria bancrofti</name>
    <dbReference type="NCBI Taxonomy" id="6293"/>
    <lineage>
        <taxon>Eukaryota</taxon>
        <taxon>Metazoa</taxon>
        <taxon>Ecdysozoa</taxon>
        <taxon>Nematoda</taxon>
        <taxon>Chromadorea</taxon>
        <taxon>Rhabditida</taxon>
        <taxon>Spirurina</taxon>
        <taxon>Spiruromorpha</taxon>
        <taxon>Filarioidea</taxon>
        <taxon>Onchocercidae</taxon>
        <taxon>Wuchereria</taxon>
    </lineage>
</organism>
<dbReference type="EMBL" id="ADBV01008464">
    <property type="protein sequence ID" value="EJW76896.1"/>
    <property type="molecule type" value="Genomic_DNA"/>
</dbReference>
<accession>J9E3P6</accession>
<protein>
    <submittedName>
        <fullName evidence="1">Uncharacterized protein</fullName>
    </submittedName>
</protein>
<dbReference type="Proteomes" id="UP000004810">
    <property type="component" value="Unassembled WGS sequence"/>
</dbReference>
<proteinExistence type="predicted"/>
<sequence>MQRSGIGLAKPYEPYPGEYEVEGFDACSVSRTRLVDVTTVKRTTNTSNKSSCCRTGLLPTLFNPTATPRMHSKILHFT</sequence>